<feature type="non-terminal residue" evidence="5">
    <location>
        <position position="1"/>
    </location>
</feature>
<reference evidence="5" key="1">
    <citation type="submission" date="2018-05" db="EMBL/GenBank/DDBJ databases">
        <authorList>
            <person name="Lanie J.A."/>
            <person name="Ng W.-L."/>
            <person name="Kazmierczak K.M."/>
            <person name="Andrzejewski T.M."/>
            <person name="Davidsen T.M."/>
            <person name="Wayne K.J."/>
            <person name="Tettelin H."/>
            <person name="Glass J.I."/>
            <person name="Rusch D."/>
            <person name="Podicherti R."/>
            <person name="Tsui H.-C.T."/>
            <person name="Winkler M.E."/>
        </authorList>
    </citation>
    <scope>NUCLEOTIDE SEQUENCE</scope>
</reference>
<proteinExistence type="predicted"/>
<organism evidence="5">
    <name type="scientific">marine metagenome</name>
    <dbReference type="NCBI Taxonomy" id="408172"/>
    <lineage>
        <taxon>unclassified sequences</taxon>
        <taxon>metagenomes</taxon>
        <taxon>ecological metagenomes</taxon>
    </lineage>
</organism>
<keyword evidence="3" id="KW-0479">Metal-binding</keyword>
<feature type="domain" description="GTP cyclohydrolase II" evidence="4">
    <location>
        <begin position="16"/>
        <end position="117"/>
    </location>
</feature>
<evidence type="ECO:0000256" key="3">
    <source>
        <dbReference type="ARBA" id="ARBA00022723"/>
    </source>
</evidence>
<keyword evidence="2" id="KW-0686">Riboflavin biosynthesis</keyword>
<name>A0A382BIL5_9ZZZZ</name>
<dbReference type="GO" id="GO:0005829">
    <property type="term" value="C:cytosol"/>
    <property type="evidence" value="ECO:0007669"/>
    <property type="project" value="TreeGrafter"/>
</dbReference>
<accession>A0A382BIL5</accession>
<gene>
    <name evidence="5" type="ORF">METZ01_LOCUS166534</name>
</gene>
<evidence type="ECO:0000256" key="1">
    <source>
        <dbReference type="ARBA" id="ARBA00005104"/>
    </source>
</evidence>
<feature type="non-terminal residue" evidence="5">
    <location>
        <position position="117"/>
    </location>
</feature>
<dbReference type="NCBIfam" id="NF001591">
    <property type="entry name" value="PRK00393.1"/>
    <property type="match status" value="1"/>
</dbReference>
<protein>
    <recommendedName>
        <fullName evidence="4">GTP cyclohydrolase II domain-containing protein</fullName>
    </recommendedName>
</protein>
<dbReference type="GO" id="GO:0046872">
    <property type="term" value="F:metal ion binding"/>
    <property type="evidence" value="ECO:0007669"/>
    <property type="project" value="UniProtKB-KW"/>
</dbReference>
<dbReference type="EMBL" id="UINC01030000">
    <property type="protein sequence ID" value="SVB13680.1"/>
    <property type="molecule type" value="Genomic_DNA"/>
</dbReference>
<dbReference type="GO" id="GO:0009231">
    <property type="term" value="P:riboflavin biosynthetic process"/>
    <property type="evidence" value="ECO:0007669"/>
    <property type="project" value="UniProtKB-KW"/>
</dbReference>
<dbReference type="PANTHER" id="PTHR21327:SF18">
    <property type="entry name" value="3,4-DIHYDROXY-2-BUTANONE 4-PHOSPHATE SYNTHASE"/>
    <property type="match status" value="1"/>
</dbReference>
<evidence type="ECO:0000256" key="2">
    <source>
        <dbReference type="ARBA" id="ARBA00022619"/>
    </source>
</evidence>
<dbReference type="SUPFAM" id="SSF142695">
    <property type="entry name" value="RibA-like"/>
    <property type="match status" value="1"/>
</dbReference>
<dbReference type="GO" id="GO:0003935">
    <property type="term" value="F:GTP cyclohydrolase II activity"/>
    <property type="evidence" value="ECO:0007669"/>
    <property type="project" value="TreeGrafter"/>
</dbReference>
<evidence type="ECO:0000259" key="4">
    <source>
        <dbReference type="Pfam" id="PF00925"/>
    </source>
</evidence>
<comment type="pathway">
    <text evidence="1">Cofactor biosynthesis; riboflavin biosynthesis.</text>
</comment>
<evidence type="ECO:0000313" key="5">
    <source>
        <dbReference type="EMBL" id="SVB13680.1"/>
    </source>
</evidence>
<dbReference type="Gene3D" id="3.40.50.10990">
    <property type="entry name" value="GTP cyclohydrolase II"/>
    <property type="match status" value="1"/>
</dbReference>
<sequence length="117" mass="12832">VPGQYGVNELGEVPADARLPTSFGDFRIRVFHEENTDLDHVALTLGDMIGPDPVLVRVHSECLTGDAFGSLRCDCGAQLKAAMRQIHEVGWGCIIYLRQEGRGIGLHAKIQAYNLQD</sequence>
<dbReference type="Pfam" id="PF00925">
    <property type="entry name" value="GTP_cyclohydro2"/>
    <property type="match status" value="1"/>
</dbReference>
<dbReference type="InterPro" id="IPR032677">
    <property type="entry name" value="GTP_cyclohydro_II"/>
</dbReference>
<dbReference type="PANTHER" id="PTHR21327">
    <property type="entry name" value="GTP CYCLOHYDROLASE II-RELATED"/>
    <property type="match status" value="1"/>
</dbReference>
<dbReference type="InterPro" id="IPR036144">
    <property type="entry name" value="RibA-like_sf"/>
</dbReference>
<dbReference type="AlphaFoldDB" id="A0A382BIL5"/>